<keyword evidence="2" id="KW-1185">Reference proteome</keyword>
<name>A0A7H8QP26_TALRU</name>
<dbReference type="PANTHER" id="PTHR37489:SF1">
    <property type="entry name" value="DUF3500 DOMAIN-CONTAINING PROTEIN"/>
    <property type="match status" value="1"/>
</dbReference>
<dbReference type="GeneID" id="55990324"/>
<dbReference type="EMBL" id="CP055899">
    <property type="protein sequence ID" value="QKX55720.1"/>
    <property type="molecule type" value="Genomic_DNA"/>
</dbReference>
<evidence type="ECO:0000313" key="2">
    <source>
        <dbReference type="Proteomes" id="UP000509510"/>
    </source>
</evidence>
<accession>A0A7H8QP26</accession>
<proteinExistence type="predicted"/>
<dbReference type="AlphaFoldDB" id="A0A7H8QP26"/>
<dbReference type="RefSeq" id="XP_035341898.1">
    <property type="nucleotide sequence ID" value="XM_035486005.1"/>
</dbReference>
<dbReference type="Pfam" id="PF12006">
    <property type="entry name" value="DUF3500"/>
    <property type="match status" value="1"/>
</dbReference>
<evidence type="ECO:0008006" key="3">
    <source>
        <dbReference type="Google" id="ProtNLM"/>
    </source>
</evidence>
<sequence length="415" mass="47176">MSANFRDFIPPRDHPRVKNLDKTDVKSYSKNALGGPVVRKIVSNWAAKLDEPYFGITCDGKLRENLFELADEGAPVDQMVVCANRMIDLFTPTKLGQFCHEIDSDNWRKWSNPEFLIYSTGIRLEDLHENQIQAIMDLVQASTSSTGYSRIVGAMQTNEFLGALCGAKTILNKHSYQFSLYGKPSLTEPWGYSLFGHHLSLNIFVLGHQITTSPIFLGAEPNIIDSGPDAGVCILDTPGHLPLLLMQSLPPNLQKNAQIFKKMQDEKMPDDRWNPADQRHLAGAFQDNRIIPYEGIQATSMPQSQQDQLLQVLSFYLDILPTKAHLARMQQIKQHWEETYFCWIGGYGDDDAFYYRIQSPVILVEFDHHSGVFLLNKEPAKYHIHTIIRTPNGNDYGREWLQLHRKGSLILSSNQ</sequence>
<reference evidence="2" key="1">
    <citation type="submission" date="2020-06" db="EMBL/GenBank/DDBJ databases">
        <title>A chromosome-scale genome assembly of Talaromyces rugulosus W13939.</title>
        <authorList>
            <person name="Wang B."/>
            <person name="Guo L."/>
            <person name="Ye K."/>
            <person name="Wang L."/>
        </authorList>
    </citation>
    <scope>NUCLEOTIDE SEQUENCE [LARGE SCALE GENOMIC DNA]</scope>
    <source>
        <strain evidence="2">W13939</strain>
    </source>
</reference>
<organism evidence="1 2">
    <name type="scientific">Talaromyces rugulosus</name>
    <name type="common">Penicillium rugulosum</name>
    <dbReference type="NCBI Taxonomy" id="121627"/>
    <lineage>
        <taxon>Eukaryota</taxon>
        <taxon>Fungi</taxon>
        <taxon>Dikarya</taxon>
        <taxon>Ascomycota</taxon>
        <taxon>Pezizomycotina</taxon>
        <taxon>Eurotiomycetes</taxon>
        <taxon>Eurotiomycetidae</taxon>
        <taxon>Eurotiales</taxon>
        <taxon>Trichocomaceae</taxon>
        <taxon>Talaromyces</taxon>
        <taxon>Talaromyces sect. Islandici</taxon>
    </lineage>
</organism>
<dbReference type="KEGG" id="trg:TRUGW13939_02817"/>
<gene>
    <name evidence="1" type="ORF">TRUGW13939_02817</name>
</gene>
<dbReference type="PANTHER" id="PTHR37489">
    <property type="entry name" value="DUF3500 DOMAIN-CONTAINING PROTEIN"/>
    <property type="match status" value="1"/>
</dbReference>
<dbReference type="Proteomes" id="UP000509510">
    <property type="component" value="Chromosome II"/>
</dbReference>
<dbReference type="InterPro" id="IPR021889">
    <property type="entry name" value="DUF3500"/>
</dbReference>
<evidence type="ECO:0000313" key="1">
    <source>
        <dbReference type="EMBL" id="QKX55720.1"/>
    </source>
</evidence>
<protein>
    <recommendedName>
        <fullName evidence="3">DUF3500 domain-containing protein</fullName>
    </recommendedName>
</protein>
<dbReference type="OrthoDB" id="4539697at2759"/>